<dbReference type="RefSeq" id="WP_074885563.1">
    <property type="nucleotide sequence ID" value="NZ_FOXO01000006.1"/>
</dbReference>
<reference evidence="3" key="1">
    <citation type="submission" date="2016-10" db="EMBL/GenBank/DDBJ databases">
        <authorList>
            <person name="Varghese N."/>
            <person name="Submissions S."/>
        </authorList>
    </citation>
    <scope>NUCLEOTIDE SEQUENCE [LARGE SCALE GENOMIC DNA]</scope>
    <source>
        <strain evidence="3">P18</strain>
    </source>
</reference>
<evidence type="ECO:0000313" key="2">
    <source>
        <dbReference type="EMBL" id="SFP71009.1"/>
    </source>
</evidence>
<dbReference type="PANTHER" id="PTHR30383">
    <property type="entry name" value="THIOESTERASE 1/PROTEASE 1/LYSOPHOSPHOLIPASE L1"/>
    <property type="match status" value="1"/>
</dbReference>
<dbReference type="Gene3D" id="3.40.50.1110">
    <property type="entry name" value="SGNH hydrolase"/>
    <property type="match status" value="1"/>
</dbReference>
<dbReference type="Proteomes" id="UP000182624">
    <property type="component" value="Unassembled WGS sequence"/>
</dbReference>
<accession>A0A1I5SJV5</accession>
<dbReference type="GO" id="GO:0004622">
    <property type="term" value="F:phosphatidylcholine lysophospholipase activity"/>
    <property type="evidence" value="ECO:0007669"/>
    <property type="project" value="TreeGrafter"/>
</dbReference>
<feature type="domain" description="SGNH hydrolase-type esterase" evidence="1">
    <location>
        <begin position="10"/>
        <end position="203"/>
    </location>
</feature>
<dbReference type="Pfam" id="PF13472">
    <property type="entry name" value="Lipase_GDSL_2"/>
    <property type="match status" value="1"/>
</dbReference>
<dbReference type="AlphaFoldDB" id="A0A1I5SJV5"/>
<dbReference type="SUPFAM" id="SSF52266">
    <property type="entry name" value="SGNH hydrolase"/>
    <property type="match status" value="1"/>
</dbReference>
<gene>
    <name evidence="2" type="ORF">SAMN04487928_106109</name>
</gene>
<protein>
    <submittedName>
        <fullName evidence="2">Lysophospholipase L1</fullName>
    </submittedName>
</protein>
<keyword evidence="3" id="KW-1185">Reference proteome</keyword>
<dbReference type="InterPro" id="IPR013830">
    <property type="entry name" value="SGNH_hydro"/>
</dbReference>
<organism evidence="2 3">
    <name type="scientific">Butyrivibrio proteoclasticus</name>
    <dbReference type="NCBI Taxonomy" id="43305"/>
    <lineage>
        <taxon>Bacteria</taxon>
        <taxon>Bacillati</taxon>
        <taxon>Bacillota</taxon>
        <taxon>Clostridia</taxon>
        <taxon>Lachnospirales</taxon>
        <taxon>Lachnospiraceae</taxon>
        <taxon>Butyrivibrio</taxon>
    </lineage>
</organism>
<evidence type="ECO:0000259" key="1">
    <source>
        <dbReference type="Pfam" id="PF13472"/>
    </source>
</evidence>
<dbReference type="InterPro" id="IPR051532">
    <property type="entry name" value="Ester_Hydrolysis_Enzymes"/>
</dbReference>
<dbReference type="EMBL" id="FOXO01000006">
    <property type="protein sequence ID" value="SFP71009.1"/>
    <property type="molecule type" value="Genomic_DNA"/>
</dbReference>
<sequence length="215" mass="24833">MKLEGLKINFLGDSITEGHGASLPENFFWKRFERDGCICRGYGIGGTRIAEQQVPYDERMDQYFASRVDSMEKDADVVVIFGGTNDYGHGDAAKGYMTDRTPNTFYGALHDLYQKVLKRYPKAKVVVMTPLHRAEEDRAYNERGIRNWGTLMDYVKIIREVAQYYALPVVDLYKESGIEPQEDFLKERYCPDGLHPNDDGHEIIYRLLKVKLQQM</sequence>
<dbReference type="CDD" id="cd00229">
    <property type="entry name" value="SGNH_hydrolase"/>
    <property type="match status" value="1"/>
</dbReference>
<dbReference type="InterPro" id="IPR036514">
    <property type="entry name" value="SGNH_hydro_sf"/>
</dbReference>
<dbReference type="PANTHER" id="PTHR30383:SF5">
    <property type="entry name" value="SGNH HYDROLASE-TYPE ESTERASE DOMAIN-CONTAINING PROTEIN"/>
    <property type="match status" value="1"/>
</dbReference>
<evidence type="ECO:0000313" key="3">
    <source>
        <dbReference type="Proteomes" id="UP000182624"/>
    </source>
</evidence>
<proteinExistence type="predicted"/>
<dbReference type="OrthoDB" id="9777593at2"/>
<name>A0A1I5SJV5_9FIRM</name>